<dbReference type="Gene3D" id="2.60.40.10">
    <property type="entry name" value="Immunoglobulins"/>
    <property type="match status" value="1"/>
</dbReference>
<feature type="transmembrane region" description="Helical" evidence="3">
    <location>
        <begin position="789"/>
        <end position="811"/>
    </location>
</feature>
<gene>
    <name evidence="5" type="ORF">EI427_01865</name>
</gene>
<dbReference type="PANTHER" id="PTHR43547:SF2">
    <property type="entry name" value="HYBRID SIGNAL TRANSDUCTION HISTIDINE KINASE C"/>
    <property type="match status" value="1"/>
</dbReference>
<reference evidence="5 6" key="1">
    <citation type="submission" date="2018-12" db="EMBL/GenBank/DDBJ databases">
        <title>Flammeovirga pectinis sp. nov., isolated from the gut of the Korean scallop, Patinopecten yessoensis.</title>
        <authorList>
            <person name="Bae J.-W."/>
            <person name="Jeong Y.-S."/>
            <person name="Kang W."/>
        </authorList>
    </citation>
    <scope>NUCLEOTIDE SEQUENCE [LARGE SCALE GENOMIC DNA]</scope>
    <source>
        <strain evidence="5 6">L12M1</strain>
    </source>
</reference>
<evidence type="ECO:0000259" key="4">
    <source>
        <dbReference type="SMART" id="SM00421"/>
    </source>
</evidence>
<evidence type="ECO:0000313" key="5">
    <source>
        <dbReference type="EMBL" id="AZQ61006.1"/>
    </source>
</evidence>
<dbReference type="AlphaFoldDB" id="A0A3S9NYU2"/>
<keyword evidence="3" id="KW-0812">Transmembrane</keyword>
<dbReference type="Gene3D" id="1.10.10.10">
    <property type="entry name" value="Winged helix-like DNA-binding domain superfamily/Winged helix DNA-binding domain"/>
    <property type="match status" value="1"/>
</dbReference>
<dbReference type="InterPro" id="IPR011123">
    <property type="entry name" value="Y_Y_Y"/>
</dbReference>
<feature type="domain" description="HTH luxR-type" evidence="4">
    <location>
        <begin position="928"/>
        <end position="985"/>
    </location>
</feature>
<dbReference type="InterPro" id="IPR011110">
    <property type="entry name" value="Reg_prop"/>
</dbReference>
<dbReference type="SUPFAM" id="SSF50998">
    <property type="entry name" value="Quinoprotein alcohol dehydrogenase-like"/>
    <property type="match status" value="1"/>
</dbReference>
<dbReference type="Pfam" id="PF07495">
    <property type="entry name" value="Y_Y_Y"/>
    <property type="match status" value="1"/>
</dbReference>
<dbReference type="SUPFAM" id="SSF46894">
    <property type="entry name" value="C-terminal effector domain of the bipartite response regulators"/>
    <property type="match status" value="1"/>
</dbReference>
<sequence>MKLTTLFFISVLSYLFPILLNAQSNFKFDSYQTKEGLIHNHVLSIFQDSRNLLWVGTYGGVQIYDGHEFHNFNTVGKEKANILSHTTVQCIFEDADNNMWFGTEHGLNKYEVETGKVTKFFKDDNGLSSDNIRSIIQDDSILWIGTYNGGLVKYDEHSQKFTAFNTINPYKNKVSGRFINTMFLDSKHQLWIGTENEGLNVLDVRSQKSIIKYEEIFKRLSKSTINCIFEDSNNDIWIGTWGNGLYRYNQKRNELKQFNHQIDKTNTISGNIIKAIVQRENDKLWISTYGNGINILDLNTLHFSQVEMNDVDENNYDYIWTSFSANDNSLWFGSFGYGLFKLNSLKNTFRYQKIGAYDNEIRVSSMTKVNNDNFILGTYSKGLYLFNKKDKKFSKYPIGKSLSVISAVYLDSKNTLWVSTDSTLLNYSLTNKNLVEYRHASENNKALPKGVITTITEDEKGNIWLSYSKEKIACIPTSAVGYSKEVLSGNSLFNGKYLELHGTINYFDFDKRNLLWIGTSDQLVSINTSTFEVNRLPINVATDMKEDHFGNTWVGTNGDGLYKIDRNKNILKHYGYEEGLSCLDIQALQIDKRARVWVGTSCGFSVLNTETDLVANFSQDYGLKNYSVNLHLSAAIDNGEFIFAGNNGINSFNPNLISKNFKPSKIYLTDVRIDNKSIAYENAMDTLSSIPSLLSTVDTISLPDNQSILTVKFAAINYDFPLTIQYAYKLEGYNNKWIETDGKSRSATFSKLPIGTYTLKIKSSPNKGSWSDAVKEITIIVKGSFFDTLLFKVLLAAIGLIVFSYLLFLIFKRKELRSIVEEKRKAVQDLHEENQLIQFKNEQLNTNISEYNQKINEMSTKYSALKEHLNHMYQNIVDITTQSNNTEFQSSELNELKNNLNSMNNDTIFDNVLELETDTFLTDFAKKYPQLTSTDLRICSLVRLNKTNKEIAQILNITLGSLEQSRYRIRKKMKLEKQVNLNDLILRF</sequence>
<keyword evidence="3" id="KW-1133">Transmembrane helix</keyword>
<dbReference type="RefSeq" id="WP_126611009.1">
    <property type="nucleotide sequence ID" value="NZ_CP034562.1"/>
</dbReference>
<dbReference type="PANTHER" id="PTHR43547">
    <property type="entry name" value="TWO-COMPONENT HISTIDINE KINASE"/>
    <property type="match status" value="1"/>
</dbReference>
<dbReference type="GO" id="GO:0006355">
    <property type="term" value="P:regulation of DNA-templated transcription"/>
    <property type="evidence" value="ECO:0007669"/>
    <property type="project" value="InterPro"/>
</dbReference>
<feature type="coiled-coil region" evidence="2">
    <location>
        <begin position="813"/>
        <end position="906"/>
    </location>
</feature>
<name>A0A3S9NYU2_9BACT</name>
<dbReference type="InterPro" id="IPR015943">
    <property type="entry name" value="WD40/YVTN_repeat-like_dom_sf"/>
</dbReference>
<dbReference type="EMBL" id="CP034562">
    <property type="protein sequence ID" value="AZQ61006.1"/>
    <property type="molecule type" value="Genomic_DNA"/>
</dbReference>
<dbReference type="Proteomes" id="UP000267268">
    <property type="component" value="Chromosome 1"/>
</dbReference>
<dbReference type="SMART" id="SM00421">
    <property type="entry name" value="HTH_LUXR"/>
    <property type="match status" value="1"/>
</dbReference>
<evidence type="ECO:0000256" key="3">
    <source>
        <dbReference type="SAM" id="Phobius"/>
    </source>
</evidence>
<protein>
    <recommendedName>
        <fullName evidence="4">HTH luxR-type domain-containing protein</fullName>
    </recommendedName>
</protein>
<dbReference type="InterPro" id="IPR036388">
    <property type="entry name" value="WH-like_DNA-bd_sf"/>
</dbReference>
<evidence type="ECO:0000256" key="1">
    <source>
        <dbReference type="ARBA" id="ARBA00022553"/>
    </source>
</evidence>
<dbReference type="InterPro" id="IPR011047">
    <property type="entry name" value="Quinoprotein_ADH-like_sf"/>
</dbReference>
<dbReference type="GO" id="GO:0003677">
    <property type="term" value="F:DNA binding"/>
    <property type="evidence" value="ECO:0007669"/>
    <property type="project" value="InterPro"/>
</dbReference>
<accession>A0A3S9NYU2</accession>
<dbReference type="InterPro" id="IPR013783">
    <property type="entry name" value="Ig-like_fold"/>
</dbReference>
<keyword evidence="2" id="KW-0175">Coiled coil</keyword>
<keyword evidence="6" id="KW-1185">Reference proteome</keyword>
<dbReference type="InterPro" id="IPR000792">
    <property type="entry name" value="Tscrpt_reg_LuxR_C"/>
</dbReference>
<dbReference type="OrthoDB" id="1090267at2"/>
<evidence type="ECO:0000313" key="6">
    <source>
        <dbReference type="Proteomes" id="UP000267268"/>
    </source>
</evidence>
<dbReference type="GO" id="GO:0000155">
    <property type="term" value="F:phosphorelay sensor kinase activity"/>
    <property type="evidence" value="ECO:0007669"/>
    <property type="project" value="TreeGrafter"/>
</dbReference>
<keyword evidence="1" id="KW-0597">Phosphoprotein</keyword>
<dbReference type="Pfam" id="PF07494">
    <property type="entry name" value="Reg_prop"/>
    <property type="match status" value="3"/>
</dbReference>
<organism evidence="5 6">
    <name type="scientific">Flammeovirga pectinis</name>
    <dbReference type="NCBI Taxonomy" id="2494373"/>
    <lineage>
        <taxon>Bacteria</taxon>
        <taxon>Pseudomonadati</taxon>
        <taxon>Bacteroidota</taxon>
        <taxon>Cytophagia</taxon>
        <taxon>Cytophagales</taxon>
        <taxon>Flammeovirgaceae</taxon>
        <taxon>Flammeovirga</taxon>
    </lineage>
</organism>
<dbReference type="InterPro" id="IPR016032">
    <property type="entry name" value="Sig_transdc_resp-reg_C-effctor"/>
</dbReference>
<dbReference type="SUPFAM" id="SSF63829">
    <property type="entry name" value="Calcium-dependent phosphotriesterase"/>
    <property type="match status" value="2"/>
</dbReference>
<evidence type="ECO:0000256" key="2">
    <source>
        <dbReference type="SAM" id="Coils"/>
    </source>
</evidence>
<proteinExistence type="predicted"/>
<keyword evidence="3" id="KW-0472">Membrane</keyword>
<dbReference type="Gene3D" id="2.130.10.10">
    <property type="entry name" value="YVTN repeat-like/Quinoprotein amine dehydrogenase"/>
    <property type="match status" value="3"/>
</dbReference>
<dbReference type="KEGG" id="fll:EI427_01865"/>